<keyword evidence="9" id="KW-1185">Reference proteome</keyword>
<evidence type="ECO:0000256" key="4">
    <source>
        <dbReference type="ARBA" id="ARBA00022741"/>
    </source>
</evidence>
<dbReference type="FunFam" id="3.90.640.10:FF:000047">
    <property type="entry name" value="Actin, alpha skeletal muscle"/>
    <property type="match status" value="1"/>
</dbReference>
<proteinExistence type="inferred from homology"/>
<dbReference type="Pfam" id="PF00022">
    <property type="entry name" value="Actin"/>
    <property type="match status" value="1"/>
</dbReference>
<dbReference type="GeneID" id="112682482"/>
<dbReference type="SUPFAM" id="SSF53067">
    <property type="entry name" value="Actin-like ATPase domain"/>
    <property type="match status" value="1"/>
</dbReference>
<dbReference type="GO" id="GO:0005524">
    <property type="term" value="F:ATP binding"/>
    <property type="evidence" value="ECO:0007669"/>
    <property type="project" value="UniProtKB-KW"/>
</dbReference>
<name>A0A8B8FEI8_9HEMI</name>
<dbReference type="RefSeq" id="XP_025408882.1">
    <property type="nucleotide sequence ID" value="XM_025553097.1"/>
</dbReference>
<keyword evidence="6" id="KW-0067">ATP-binding</keyword>
<dbReference type="PANTHER" id="PTHR11937">
    <property type="entry name" value="ACTIN"/>
    <property type="match status" value="1"/>
</dbReference>
<evidence type="ECO:0000256" key="5">
    <source>
        <dbReference type="ARBA" id="ARBA00022801"/>
    </source>
</evidence>
<evidence type="ECO:0000313" key="10">
    <source>
        <dbReference type="RefSeq" id="XP_025408882.1"/>
    </source>
</evidence>
<keyword evidence="3" id="KW-0963">Cytoplasm</keyword>
<dbReference type="InterPro" id="IPR043129">
    <property type="entry name" value="ATPase_NBD"/>
</dbReference>
<comment type="catalytic activity">
    <reaction evidence="8">
        <text>ATP + H2O = ADP + phosphate + H(+)</text>
        <dbReference type="Rhea" id="RHEA:13065"/>
        <dbReference type="ChEBI" id="CHEBI:15377"/>
        <dbReference type="ChEBI" id="CHEBI:15378"/>
        <dbReference type="ChEBI" id="CHEBI:30616"/>
        <dbReference type="ChEBI" id="CHEBI:43474"/>
        <dbReference type="ChEBI" id="CHEBI:456216"/>
    </reaction>
</comment>
<comment type="similarity">
    <text evidence="2">Belongs to the actin family.</text>
</comment>
<dbReference type="Proteomes" id="UP000694846">
    <property type="component" value="Unplaced"/>
</dbReference>
<accession>A0A8B8FEI8</accession>
<dbReference type="InterPro" id="IPR004000">
    <property type="entry name" value="Actin"/>
</dbReference>
<evidence type="ECO:0000256" key="6">
    <source>
        <dbReference type="ARBA" id="ARBA00022840"/>
    </source>
</evidence>
<evidence type="ECO:0000256" key="3">
    <source>
        <dbReference type="ARBA" id="ARBA00022490"/>
    </source>
</evidence>
<comment type="subcellular location">
    <subcellularLocation>
        <location evidence="1">Cytoplasm</location>
        <location evidence="1">Cytoskeleton</location>
    </subcellularLocation>
</comment>
<dbReference type="AlphaFoldDB" id="A0A8B8FEI8"/>
<dbReference type="OrthoDB" id="10002026at2759"/>
<dbReference type="GO" id="GO:0016787">
    <property type="term" value="F:hydrolase activity"/>
    <property type="evidence" value="ECO:0007669"/>
    <property type="project" value="UniProtKB-KW"/>
</dbReference>
<evidence type="ECO:0000313" key="9">
    <source>
        <dbReference type="Proteomes" id="UP000694846"/>
    </source>
</evidence>
<keyword evidence="7" id="KW-0206">Cytoskeleton</keyword>
<sequence>MKMLTERGYSFTTIAARNIVGDIREKLCYVTLNYEQEMSTAVLSSTLKKSNKLPDGQFITIRNKRFYCTKALFKPLLLAMEACGIHETINNSIMKCGVEFRRQMSSYIVMSGDNIIYPGFAARMLQ</sequence>
<keyword evidence="5" id="KW-0378">Hydrolase</keyword>
<dbReference type="GO" id="GO:0005856">
    <property type="term" value="C:cytoskeleton"/>
    <property type="evidence" value="ECO:0007669"/>
    <property type="project" value="UniProtKB-SubCell"/>
</dbReference>
<evidence type="ECO:0000256" key="8">
    <source>
        <dbReference type="ARBA" id="ARBA00049360"/>
    </source>
</evidence>
<evidence type="ECO:0000256" key="7">
    <source>
        <dbReference type="ARBA" id="ARBA00023212"/>
    </source>
</evidence>
<evidence type="ECO:0000256" key="1">
    <source>
        <dbReference type="ARBA" id="ARBA00004245"/>
    </source>
</evidence>
<evidence type="ECO:0000256" key="2">
    <source>
        <dbReference type="ARBA" id="ARBA00006752"/>
    </source>
</evidence>
<reference evidence="10" key="1">
    <citation type="submission" date="2025-08" db="UniProtKB">
        <authorList>
            <consortium name="RefSeq"/>
        </authorList>
    </citation>
    <scope>IDENTIFICATION</scope>
    <source>
        <tissue evidence="10">Whole body</tissue>
    </source>
</reference>
<keyword evidence="4" id="KW-0547">Nucleotide-binding</keyword>
<dbReference type="Gene3D" id="3.90.640.10">
    <property type="entry name" value="Actin, Chain A, domain 4"/>
    <property type="match status" value="1"/>
</dbReference>
<organism evidence="9 10">
    <name type="scientific">Sipha flava</name>
    <name type="common">yellow sugarcane aphid</name>
    <dbReference type="NCBI Taxonomy" id="143950"/>
    <lineage>
        <taxon>Eukaryota</taxon>
        <taxon>Metazoa</taxon>
        <taxon>Ecdysozoa</taxon>
        <taxon>Arthropoda</taxon>
        <taxon>Hexapoda</taxon>
        <taxon>Insecta</taxon>
        <taxon>Pterygota</taxon>
        <taxon>Neoptera</taxon>
        <taxon>Paraneoptera</taxon>
        <taxon>Hemiptera</taxon>
        <taxon>Sternorrhyncha</taxon>
        <taxon>Aphidomorpha</taxon>
        <taxon>Aphidoidea</taxon>
        <taxon>Aphididae</taxon>
        <taxon>Sipha</taxon>
    </lineage>
</organism>
<gene>
    <name evidence="10" type="primary">LOC112682482</name>
</gene>
<protein>
    <submittedName>
        <fullName evidence="10">Actin-like</fullName>
    </submittedName>
</protein>